<comment type="caution">
    <text evidence="1">The sequence shown here is derived from an EMBL/GenBank/DDBJ whole genome shotgun (WGS) entry which is preliminary data.</text>
</comment>
<proteinExistence type="predicted"/>
<dbReference type="RefSeq" id="WP_141243350.1">
    <property type="nucleotide sequence ID" value="NZ_NEVL01000003.1"/>
</dbReference>
<dbReference type="OrthoDB" id="8641564at2"/>
<sequence>MGDAIRSKPATGRTRLTQAFGWQRVRAGANGALGFVGDVLHAMDAGRRQHPVISAYRR</sequence>
<accession>A0A261SHJ3</accession>
<organism evidence="1 2">
    <name type="scientific">Bordetella genomosp. 1</name>
    <dbReference type="NCBI Taxonomy" id="1395607"/>
    <lineage>
        <taxon>Bacteria</taxon>
        <taxon>Pseudomonadati</taxon>
        <taxon>Pseudomonadota</taxon>
        <taxon>Betaproteobacteria</taxon>
        <taxon>Burkholderiales</taxon>
        <taxon>Alcaligenaceae</taxon>
        <taxon>Bordetella</taxon>
    </lineage>
</organism>
<reference evidence="1 2" key="1">
    <citation type="submission" date="2017-05" db="EMBL/GenBank/DDBJ databases">
        <title>Complete and WGS of Bordetella genogroups.</title>
        <authorList>
            <person name="Spilker T."/>
            <person name="LiPuma J."/>
        </authorList>
    </citation>
    <scope>NUCLEOTIDE SEQUENCE [LARGE SCALE GENOMIC DNA]</scope>
    <source>
        <strain evidence="1 2">AU17610</strain>
    </source>
</reference>
<gene>
    <name evidence="1" type="ORF">CEG14_14635</name>
</gene>
<dbReference type="Proteomes" id="UP000217005">
    <property type="component" value="Unassembled WGS sequence"/>
</dbReference>
<name>A0A261SHJ3_9BORD</name>
<dbReference type="AlphaFoldDB" id="A0A261SHJ3"/>
<dbReference type="EMBL" id="NEVL01000003">
    <property type="protein sequence ID" value="OZI36250.1"/>
    <property type="molecule type" value="Genomic_DNA"/>
</dbReference>
<protein>
    <submittedName>
        <fullName evidence="1">XRE family transcriptional regulator</fullName>
    </submittedName>
</protein>
<evidence type="ECO:0000313" key="2">
    <source>
        <dbReference type="Proteomes" id="UP000217005"/>
    </source>
</evidence>
<evidence type="ECO:0000313" key="1">
    <source>
        <dbReference type="EMBL" id="OZI36250.1"/>
    </source>
</evidence>